<keyword evidence="1" id="KW-0472">Membrane</keyword>
<name>A0A955RWT8_UNCKA</name>
<proteinExistence type="predicted"/>
<feature type="transmembrane region" description="Helical" evidence="1">
    <location>
        <begin position="108"/>
        <end position="125"/>
    </location>
</feature>
<protein>
    <submittedName>
        <fullName evidence="2">Uncharacterized protein</fullName>
    </submittedName>
</protein>
<feature type="transmembrane region" description="Helical" evidence="1">
    <location>
        <begin position="83"/>
        <end position="101"/>
    </location>
</feature>
<keyword evidence="1" id="KW-0812">Transmembrane</keyword>
<keyword evidence="1" id="KW-1133">Transmembrane helix</keyword>
<reference evidence="2" key="2">
    <citation type="journal article" date="2021" name="Microbiome">
        <title>Successional dynamics and alternative stable states in a saline activated sludge microbial community over 9 years.</title>
        <authorList>
            <person name="Wang Y."/>
            <person name="Ye J."/>
            <person name="Ju F."/>
            <person name="Liu L."/>
            <person name="Boyd J.A."/>
            <person name="Deng Y."/>
            <person name="Parks D.H."/>
            <person name="Jiang X."/>
            <person name="Yin X."/>
            <person name="Woodcroft B.J."/>
            <person name="Tyson G.W."/>
            <person name="Hugenholtz P."/>
            <person name="Polz M.F."/>
            <person name="Zhang T."/>
        </authorList>
    </citation>
    <scope>NUCLEOTIDE SEQUENCE</scope>
    <source>
        <strain evidence="2">HKST-UBA02</strain>
    </source>
</reference>
<reference evidence="2" key="1">
    <citation type="submission" date="2020-04" db="EMBL/GenBank/DDBJ databases">
        <authorList>
            <person name="Zhang T."/>
        </authorList>
    </citation>
    <scope>NUCLEOTIDE SEQUENCE</scope>
    <source>
        <strain evidence="2">HKST-UBA02</strain>
    </source>
</reference>
<evidence type="ECO:0000313" key="3">
    <source>
        <dbReference type="Proteomes" id="UP000699691"/>
    </source>
</evidence>
<feature type="transmembrane region" description="Helical" evidence="1">
    <location>
        <begin position="137"/>
        <end position="156"/>
    </location>
</feature>
<dbReference type="EMBL" id="JAGQKY010000034">
    <property type="protein sequence ID" value="MCA9397422.1"/>
    <property type="molecule type" value="Genomic_DNA"/>
</dbReference>
<sequence length="165" mass="18421">MQQNLLKYIYTVFLGILIVTFIGLGIDTFYPSPQYPDYPAELERAYYPDKDDGLSEEEIALQEEFDRKSEEFSQLIATYNRNVSIISLVSAVIILIISLGFSKKLDMLADGVLLGGILTLAYGIIRGFGADDPTFRFIVITVGLIVAIILGYIRFVNPTVYSKSS</sequence>
<dbReference type="Proteomes" id="UP000699691">
    <property type="component" value="Unassembled WGS sequence"/>
</dbReference>
<dbReference type="AlphaFoldDB" id="A0A955RWT8"/>
<organism evidence="2 3">
    <name type="scientific">candidate division WWE3 bacterium</name>
    <dbReference type="NCBI Taxonomy" id="2053526"/>
    <lineage>
        <taxon>Bacteria</taxon>
        <taxon>Katanobacteria</taxon>
    </lineage>
</organism>
<gene>
    <name evidence="2" type="ORF">KC573_01220</name>
</gene>
<evidence type="ECO:0000256" key="1">
    <source>
        <dbReference type="SAM" id="Phobius"/>
    </source>
</evidence>
<feature type="transmembrane region" description="Helical" evidence="1">
    <location>
        <begin position="7"/>
        <end position="26"/>
    </location>
</feature>
<accession>A0A955RWT8</accession>
<comment type="caution">
    <text evidence="2">The sequence shown here is derived from an EMBL/GenBank/DDBJ whole genome shotgun (WGS) entry which is preliminary data.</text>
</comment>
<evidence type="ECO:0000313" key="2">
    <source>
        <dbReference type="EMBL" id="MCA9397422.1"/>
    </source>
</evidence>